<accession>G0MNT2</accession>
<dbReference type="Proteomes" id="UP000008068">
    <property type="component" value="Unassembled WGS sequence"/>
</dbReference>
<dbReference type="InParanoid" id="G0MNT2"/>
<name>G0MNT2_CAEBE</name>
<dbReference type="HOGENOM" id="CLU_987753_0_0_1"/>
<reference evidence="3" key="1">
    <citation type="submission" date="2011-07" db="EMBL/GenBank/DDBJ databases">
        <authorList>
            <consortium name="Caenorhabditis brenneri Sequencing and Analysis Consortium"/>
            <person name="Wilson R.K."/>
        </authorList>
    </citation>
    <scope>NUCLEOTIDE SEQUENCE [LARGE SCALE GENOMIC DNA]</scope>
    <source>
        <strain evidence="3">PB2801</strain>
    </source>
</reference>
<dbReference type="AlphaFoldDB" id="G0MNT2"/>
<organism evidence="3">
    <name type="scientific">Caenorhabditis brenneri</name>
    <name type="common">Nematode worm</name>
    <dbReference type="NCBI Taxonomy" id="135651"/>
    <lineage>
        <taxon>Eukaryota</taxon>
        <taxon>Metazoa</taxon>
        <taxon>Ecdysozoa</taxon>
        <taxon>Nematoda</taxon>
        <taxon>Chromadorea</taxon>
        <taxon>Rhabditida</taxon>
        <taxon>Rhabditina</taxon>
        <taxon>Rhabditomorpha</taxon>
        <taxon>Rhabditoidea</taxon>
        <taxon>Rhabditidae</taxon>
        <taxon>Peloderinae</taxon>
        <taxon>Caenorhabditis</taxon>
    </lineage>
</organism>
<feature type="region of interest" description="Disordered" evidence="1">
    <location>
        <begin position="1"/>
        <end position="44"/>
    </location>
</feature>
<dbReference type="OrthoDB" id="5819140at2759"/>
<sequence length="282" mass="31882">MEVDAPKRVSCGSSSSGCDVTMDKTQSNEETISPLKIGYEDSNNTNAMKEPIAQEEAPVSPYGLELIEDEDFEVIDGSTEDNAGSSDPEEVEEVEQNRSSSLEKLFDRLFEKIYTTAELLLMKSILTSCLSKYDKNEMREIEQVLLIGLQNSETLVTVAEFFLIFGNYRLSCEIIFCAAILSVQEFIANQQLKIELTTHNAYARFADVLPDPIGILFTGFELNHESFYTNYHGEVRVKQGISDLRIFLESMRNISMTDEWKLDLERMEKGFNSVGSNCFESQ</sequence>
<gene>
    <name evidence="2" type="ORF">CAEBREN_17753</name>
</gene>
<proteinExistence type="predicted"/>
<evidence type="ECO:0000313" key="3">
    <source>
        <dbReference type="Proteomes" id="UP000008068"/>
    </source>
</evidence>
<evidence type="ECO:0000313" key="2">
    <source>
        <dbReference type="EMBL" id="EGT39007.1"/>
    </source>
</evidence>
<feature type="region of interest" description="Disordered" evidence="1">
    <location>
        <begin position="77"/>
        <end position="97"/>
    </location>
</feature>
<dbReference type="EMBL" id="GL379804">
    <property type="protein sequence ID" value="EGT39007.1"/>
    <property type="molecule type" value="Genomic_DNA"/>
</dbReference>
<dbReference type="eggNOG" id="ENOG502TKAA">
    <property type="taxonomic scope" value="Eukaryota"/>
</dbReference>
<keyword evidence="3" id="KW-1185">Reference proteome</keyword>
<evidence type="ECO:0000256" key="1">
    <source>
        <dbReference type="SAM" id="MobiDB-lite"/>
    </source>
</evidence>
<protein>
    <submittedName>
        <fullName evidence="2">Uncharacterized protein</fullName>
    </submittedName>
</protein>